<keyword evidence="8 17" id="KW-0378">Hydrolase</keyword>
<keyword evidence="4" id="KW-0997">Cell inner membrane</keyword>
<feature type="domain" description="Penicillin-binding protein transpeptidase" evidence="15">
    <location>
        <begin position="259"/>
        <end position="592"/>
    </location>
</feature>
<evidence type="ECO:0000259" key="15">
    <source>
        <dbReference type="Pfam" id="PF00905"/>
    </source>
</evidence>
<reference evidence="17 18" key="1">
    <citation type="submission" date="2019-08" db="EMBL/GenBank/DDBJ databases">
        <title>Genomic characterization of a novel candidate phylum (ARYD3) from a high temperature, high salinity tertiary oil reservoir in north central Oklahoma, USA.</title>
        <authorList>
            <person name="Youssef N.H."/>
            <person name="Yadav A."/>
            <person name="Elshahed M.S."/>
        </authorList>
    </citation>
    <scope>NUCLEOTIDE SEQUENCE [LARGE SCALE GENOMIC DNA]</scope>
    <source>
        <strain evidence="17">ARYD1</strain>
    </source>
</reference>
<evidence type="ECO:0000313" key="18">
    <source>
        <dbReference type="Proteomes" id="UP000323337"/>
    </source>
</evidence>
<evidence type="ECO:0000256" key="5">
    <source>
        <dbReference type="ARBA" id="ARBA00022645"/>
    </source>
</evidence>
<dbReference type="Pfam" id="PF00905">
    <property type="entry name" value="Transpeptidase"/>
    <property type="match status" value="1"/>
</dbReference>
<dbReference type="PANTHER" id="PTHR30627">
    <property type="entry name" value="PEPTIDOGLYCAN D,D-TRANSPEPTIDASE"/>
    <property type="match status" value="1"/>
</dbReference>
<dbReference type="EC" id="3.4.16.4" evidence="17"/>
<evidence type="ECO:0000256" key="8">
    <source>
        <dbReference type="ARBA" id="ARBA00022801"/>
    </source>
</evidence>
<evidence type="ECO:0000256" key="4">
    <source>
        <dbReference type="ARBA" id="ARBA00022519"/>
    </source>
</evidence>
<dbReference type="InterPro" id="IPR036138">
    <property type="entry name" value="PBP_dimer_sf"/>
</dbReference>
<evidence type="ECO:0000256" key="9">
    <source>
        <dbReference type="ARBA" id="ARBA00022960"/>
    </source>
</evidence>
<organism evidence="17 18">
    <name type="scientific">Flexistipes sinusarabici</name>
    <dbReference type="NCBI Taxonomy" id="2352"/>
    <lineage>
        <taxon>Bacteria</taxon>
        <taxon>Pseudomonadati</taxon>
        <taxon>Deferribacterota</taxon>
        <taxon>Deferribacteres</taxon>
        <taxon>Deferribacterales</taxon>
        <taxon>Flexistipitaceae</taxon>
        <taxon>Flexistipes</taxon>
    </lineage>
</organism>
<keyword evidence="5 17" id="KW-0121">Carboxypeptidase</keyword>
<dbReference type="AlphaFoldDB" id="A0A5D0MVC6"/>
<dbReference type="InterPro" id="IPR012338">
    <property type="entry name" value="Beta-lactam/transpept-like"/>
</dbReference>
<evidence type="ECO:0000256" key="12">
    <source>
        <dbReference type="ARBA" id="ARBA00023136"/>
    </source>
</evidence>
<keyword evidence="11 14" id="KW-1133">Transmembrane helix</keyword>
<dbReference type="GO" id="GO:0071972">
    <property type="term" value="F:peptidoglycan L,D-transpeptidase activity"/>
    <property type="evidence" value="ECO:0007669"/>
    <property type="project" value="TreeGrafter"/>
</dbReference>
<dbReference type="SUPFAM" id="SSF56601">
    <property type="entry name" value="beta-lactamase/transpeptidase-like"/>
    <property type="match status" value="1"/>
</dbReference>
<feature type="transmembrane region" description="Helical" evidence="14">
    <location>
        <begin position="20"/>
        <end position="39"/>
    </location>
</feature>
<accession>A0A5D0MVC6</accession>
<dbReference type="Pfam" id="PF03717">
    <property type="entry name" value="PBP_dimer"/>
    <property type="match status" value="1"/>
</dbReference>
<dbReference type="Gene3D" id="3.40.710.10">
    <property type="entry name" value="DD-peptidase/beta-lactamase superfamily"/>
    <property type="match status" value="1"/>
</dbReference>
<keyword evidence="12 14" id="KW-0472">Membrane</keyword>
<dbReference type="GO" id="GO:0071555">
    <property type="term" value="P:cell wall organization"/>
    <property type="evidence" value="ECO:0007669"/>
    <property type="project" value="UniProtKB-KW"/>
</dbReference>
<dbReference type="Proteomes" id="UP000323337">
    <property type="component" value="Unassembled WGS sequence"/>
</dbReference>
<dbReference type="GO" id="GO:0006508">
    <property type="term" value="P:proteolysis"/>
    <property type="evidence" value="ECO:0007669"/>
    <property type="project" value="UniProtKB-KW"/>
</dbReference>
<dbReference type="InterPro" id="IPR050515">
    <property type="entry name" value="Beta-lactam/transpept"/>
</dbReference>
<evidence type="ECO:0000259" key="16">
    <source>
        <dbReference type="Pfam" id="PF03717"/>
    </source>
</evidence>
<keyword evidence="6" id="KW-0645">Protease</keyword>
<evidence type="ECO:0000256" key="10">
    <source>
        <dbReference type="ARBA" id="ARBA00022984"/>
    </source>
</evidence>
<evidence type="ECO:0000256" key="1">
    <source>
        <dbReference type="ARBA" id="ARBA00004167"/>
    </source>
</evidence>
<dbReference type="PANTHER" id="PTHR30627:SF2">
    <property type="entry name" value="PEPTIDOGLYCAN D,D-TRANSPEPTIDASE MRDA"/>
    <property type="match status" value="1"/>
</dbReference>
<evidence type="ECO:0000256" key="7">
    <source>
        <dbReference type="ARBA" id="ARBA00022692"/>
    </source>
</evidence>
<dbReference type="GO" id="GO:0008658">
    <property type="term" value="F:penicillin binding"/>
    <property type="evidence" value="ECO:0007669"/>
    <property type="project" value="InterPro"/>
</dbReference>
<evidence type="ECO:0000256" key="3">
    <source>
        <dbReference type="ARBA" id="ARBA00022475"/>
    </source>
</evidence>
<comment type="subcellular location">
    <subcellularLocation>
        <location evidence="2">Cell membrane</location>
    </subcellularLocation>
    <subcellularLocation>
        <location evidence="1">Membrane</location>
        <topology evidence="1">Single-pass membrane protein</topology>
    </subcellularLocation>
</comment>
<keyword evidence="7 14" id="KW-0812">Transmembrane</keyword>
<name>A0A5D0MVC6_FLESI</name>
<evidence type="ECO:0000256" key="13">
    <source>
        <dbReference type="ARBA" id="ARBA00023316"/>
    </source>
</evidence>
<evidence type="ECO:0000256" key="2">
    <source>
        <dbReference type="ARBA" id="ARBA00004236"/>
    </source>
</evidence>
<dbReference type="GO" id="GO:0008360">
    <property type="term" value="P:regulation of cell shape"/>
    <property type="evidence" value="ECO:0007669"/>
    <property type="project" value="UniProtKB-KW"/>
</dbReference>
<dbReference type="RefSeq" id="WP_303700055.1">
    <property type="nucleotide sequence ID" value="NZ_VSIV01000028.1"/>
</dbReference>
<dbReference type="Gene3D" id="3.30.1390.30">
    <property type="entry name" value="Penicillin-binding protein 2a, domain 3"/>
    <property type="match status" value="1"/>
</dbReference>
<gene>
    <name evidence="17" type="primary">mrdA</name>
    <name evidence="17" type="ORF">FXF49_01010</name>
</gene>
<dbReference type="InterPro" id="IPR017790">
    <property type="entry name" value="Penicillin-binding_protein_2"/>
</dbReference>
<evidence type="ECO:0000256" key="14">
    <source>
        <dbReference type="SAM" id="Phobius"/>
    </source>
</evidence>
<dbReference type="FunFam" id="3.40.710.10:FF:000024">
    <property type="entry name" value="Penicillin-binding protein 2"/>
    <property type="match status" value="1"/>
</dbReference>
<dbReference type="NCBIfam" id="TIGR03423">
    <property type="entry name" value="pbp2_mrdA"/>
    <property type="match status" value="1"/>
</dbReference>
<evidence type="ECO:0000256" key="6">
    <source>
        <dbReference type="ARBA" id="ARBA00022670"/>
    </source>
</evidence>
<dbReference type="InterPro" id="IPR001460">
    <property type="entry name" value="PCN-bd_Tpept"/>
</dbReference>
<feature type="domain" description="Penicillin-binding protein dimerisation" evidence="16">
    <location>
        <begin position="61"/>
        <end position="227"/>
    </location>
</feature>
<keyword evidence="13" id="KW-0961">Cell wall biogenesis/degradation</keyword>
<evidence type="ECO:0000256" key="11">
    <source>
        <dbReference type="ARBA" id="ARBA00022989"/>
    </source>
</evidence>
<dbReference type="Gene3D" id="3.90.1310.10">
    <property type="entry name" value="Penicillin-binding protein 2a (Domain 2)"/>
    <property type="match status" value="1"/>
</dbReference>
<evidence type="ECO:0000313" key="17">
    <source>
        <dbReference type="EMBL" id="TYB36028.1"/>
    </source>
</evidence>
<sequence>MLFRFLEENVISKYKKRSLLLFIATFLFILLLGLRLYYLQVVLYDKYKRLSEDNRIRILRVKAQRGFIKDKDGEILVKNAPSYNLSVIREDTRNLNILLDKLKSVVNINVEEAKEKILKGYYYDPVTIFRGLNFKQVSYLYEHLKNYPGIRIEMDTVRNYKDGFTYSNLVGYMGEVNDSELKRYNGYRPGDLIGKTGLEKEYEKRLKGTNGAKQVEVNSFGQVVKVLKTKHAKPGENVVLSIDYDLQKFGMELLKEKKGAIVVLNIYNNRVLLMATNPSYDLNKFVPFIKTDYWKAITNDQDKPMLNRAIEGSYPPGSVFKVMMAATALTENEITPDTTFECNGVFNYGSYEYKCWKKSGHGEVDLKKSIVESCDIYYYNLGLKLGIDTISRYAHNFSLGRKTGIDLPNEKSGIFPDRNWKGKAFDQPWYPGETIITSIGQGYTNVTPLQMSVMLSGVFNGGMIYQPSLVKGFETADGFEAKPVRINNRVDIDNSTRNFLLNAMYNAVYGLHGTAHRARVGEIKIGGKTGTAQVVSLKKFEQYEEGEVPEKYRDHSWFGGVFPVGDPRYVIVSLIEHGGSGGHSAASISGAVINKMVKMGYVSD</sequence>
<protein>
    <submittedName>
        <fullName evidence="17">Penicillin-binding protein 2</fullName>
        <ecNumber evidence="17">3.4.16.4</ecNumber>
    </submittedName>
</protein>
<keyword evidence="10" id="KW-0573">Peptidoglycan synthesis</keyword>
<dbReference type="EMBL" id="VSIV01000028">
    <property type="protein sequence ID" value="TYB36028.1"/>
    <property type="molecule type" value="Genomic_DNA"/>
</dbReference>
<proteinExistence type="predicted"/>
<dbReference type="SUPFAM" id="SSF56519">
    <property type="entry name" value="Penicillin binding protein dimerisation domain"/>
    <property type="match status" value="1"/>
</dbReference>
<comment type="caution">
    <text evidence="17">The sequence shown here is derived from an EMBL/GenBank/DDBJ whole genome shotgun (WGS) entry which is preliminary data.</text>
</comment>
<keyword evidence="9" id="KW-0133">Cell shape</keyword>
<keyword evidence="3" id="KW-1003">Cell membrane</keyword>
<dbReference type="InterPro" id="IPR005311">
    <property type="entry name" value="PBP_dimer"/>
</dbReference>
<dbReference type="GO" id="GO:0009252">
    <property type="term" value="P:peptidoglycan biosynthetic process"/>
    <property type="evidence" value="ECO:0007669"/>
    <property type="project" value="UniProtKB-KW"/>
</dbReference>
<dbReference type="GO" id="GO:0009002">
    <property type="term" value="F:serine-type D-Ala-D-Ala carboxypeptidase activity"/>
    <property type="evidence" value="ECO:0007669"/>
    <property type="project" value="UniProtKB-EC"/>
</dbReference>
<dbReference type="GO" id="GO:0005886">
    <property type="term" value="C:plasma membrane"/>
    <property type="evidence" value="ECO:0007669"/>
    <property type="project" value="UniProtKB-SubCell"/>
</dbReference>